<dbReference type="PANTHER" id="PTHR38926:SF65">
    <property type="entry name" value="F-BOX_LRR PROTEIN"/>
    <property type="match status" value="1"/>
</dbReference>
<dbReference type="Pfam" id="PF13516">
    <property type="entry name" value="LRR_6"/>
    <property type="match status" value="2"/>
</dbReference>
<dbReference type="SUPFAM" id="SSF81383">
    <property type="entry name" value="F-box domain"/>
    <property type="match status" value="1"/>
</dbReference>
<dbReference type="Gene3D" id="3.80.10.10">
    <property type="entry name" value="Ribonuclease Inhibitor"/>
    <property type="match status" value="1"/>
</dbReference>
<keyword evidence="3" id="KW-1185">Reference proteome</keyword>
<sequence>METEPSMGSASSSNSNSKSLADCAERNWLDLPRDVVCTIFQKLGAVEILMNAQRVCSLWRNISKDPHLWRTIDMRNFGDNEMNFALAIMCRRAIDYSSGLLLDINIEYFGDDDLLHYITDSTSHLRRLRLACCYQISDEGLCDVAKKLSQLEELDITIMRLSKDPLEAIGRRCPHLKSLKFNMEGYRRPHIECDEVAYAIAETMPELRHLQLFGNKLTDDGLLAILDGCPHLESLDLRQCFNVTFSGSLGRRCTEQIKDLRRPYDPIDDYPFEAEVDYGSLDEDYPSGISDIDFLSDDDYDYYEFSGGSDFSEYDDYDHYYEI</sequence>
<dbReference type="InterPro" id="IPR001611">
    <property type="entry name" value="Leu-rich_rpt"/>
</dbReference>
<dbReference type="PROSITE" id="PS50181">
    <property type="entry name" value="FBOX"/>
    <property type="match status" value="1"/>
</dbReference>
<dbReference type="CDD" id="cd22164">
    <property type="entry name" value="F-box_AtSKIP19-like"/>
    <property type="match status" value="1"/>
</dbReference>
<feature type="domain" description="F-box" evidence="1">
    <location>
        <begin position="25"/>
        <end position="72"/>
    </location>
</feature>
<dbReference type="InterPro" id="IPR006553">
    <property type="entry name" value="Leu-rich_rpt_Cys-con_subtyp"/>
</dbReference>
<dbReference type="AlphaFoldDB" id="A0AAN9JPX7"/>
<proteinExistence type="predicted"/>
<accession>A0AAN9JPX7</accession>
<dbReference type="InterPro" id="IPR032675">
    <property type="entry name" value="LRR_dom_sf"/>
</dbReference>
<dbReference type="InterPro" id="IPR036047">
    <property type="entry name" value="F-box-like_dom_sf"/>
</dbReference>
<dbReference type="PANTHER" id="PTHR38926">
    <property type="entry name" value="F-BOX DOMAIN CONTAINING PROTEIN, EXPRESSED"/>
    <property type="match status" value="1"/>
</dbReference>
<dbReference type="Proteomes" id="UP001359559">
    <property type="component" value="Unassembled WGS sequence"/>
</dbReference>
<dbReference type="EMBL" id="JAYKXN010000003">
    <property type="protein sequence ID" value="KAK7303083.1"/>
    <property type="molecule type" value="Genomic_DNA"/>
</dbReference>
<evidence type="ECO:0000313" key="2">
    <source>
        <dbReference type="EMBL" id="KAK7303083.1"/>
    </source>
</evidence>
<name>A0AAN9JPX7_CLITE</name>
<comment type="caution">
    <text evidence="2">The sequence shown here is derived from an EMBL/GenBank/DDBJ whole genome shotgun (WGS) entry which is preliminary data.</text>
</comment>
<dbReference type="SUPFAM" id="SSF52047">
    <property type="entry name" value="RNI-like"/>
    <property type="match status" value="1"/>
</dbReference>
<reference evidence="2 3" key="1">
    <citation type="submission" date="2024-01" db="EMBL/GenBank/DDBJ databases">
        <title>The genomes of 5 underutilized Papilionoideae crops provide insights into root nodulation and disease resistance.</title>
        <authorList>
            <person name="Yuan L."/>
        </authorList>
    </citation>
    <scope>NUCLEOTIDE SEQUENCE [LARGE SCALE GENOMIC DNA]</scope>
    <source>
        <strain evidence="2">LY-2023</strain>
        <tissue evidence="2">Leaf</tissue>
    </source>
</reference>
<dbReference type="SMART" id="SM00256">
    <property type="entry name" value="FBOX"/>
    <property type="match status" value="1"/>
</dbReference>
<gene>
    <name evidence="2" type="ORF">RJT34_13982</name>
</gene>
<dbReference type="InterPro" id="IPR001810">
    <property type="entry name" value="F-box_dom"/>
</dbReference>
<organism evidence="2 3">
    <name type="scientific">Clitoria ternatea</name>
    <name type="common">Butterfly pea</name>
    <dbReference type="NCBI Taxonomy" id="43366"/>
    <lineage>
        <taxon>Eukaryota</taxon>
        <taxon>Viridiplantae</taxon>
        <taxon>Streptophyta</taxon>
        <taxon>Embryophyta</taxon>
        <taxon>Tracheophyta</taxon>
        <taxon>Spermatophyta</taxon>
        <taxon>Magnoliopsida</taxon>
        <taxon>eudicotyledons</taxon>
        <taxon>Gunneridae</taxon>
        <taxon>Pentapetalae</taxon>
        <taxon>rosids</taxon>
        <taxon>fabids</taxon>
        <taxon>Fabales</taxon>
        <taxon>Fabaceae</taxon>
        <taxon>Papilionoideae</taxon>
        <taxon>50 kb inversion clade</taxon>
        <taxon>NPAAA clade</taxon>
        <taxon>indigoferoid/millettioid clade</taxon>
        <taxon>Phaseoleae</taxon>
        <taxon>Clitoria</taxon>
    </lineage>
</organism>
<evidence type="ECO:0000259" key="1">
    <source>
        <dbReference type="PROSITE" id="PS50181"/>
    </source>
</evidence>
<protein>
    <recommendedName>
        <fullName evidence="1">F-box domain-containing protein</fullName>
    </recommendedName>
</protein>
<dbReference type="Pfam" id="PF12937">
    <property type="entry name" value="F-box-like"/>
    <property type="match status" value="1"/>
</dbReference>
<evidence type="ECO:0000313" key="3">
    <source>
        <dbReference type="Proteomes" id="UP001359559"/>
    </source>
</evidence>
<dbReference type="Gene3D" id="1.20.1280.50">
    <property type="match status" value="1"/>
</dbReference>
<dbReference type="SMART" id="SM00367">
    <property type="entry name" value="LRR_CC"/>
    <property type="match status" value="3"/>
</dbReference>